<evidence type="ECO:0008006" key="7">
    <source>
        <dbReference type="Google" id="ProtNLM"/>
    </source>
</evidence>
<evidence type="ECO:0000256" key="4">
    <source>
        <dbReference type="ARBA" id="ARBA00046271"/>
    </source>
</evidence>
<keyword evidence="3" id="KW-0576">Peroxisome</keyword>
<accession>A0A1B6E369</accession>
<keyword evidence="5" id="KW-0812">Transmembrane</keyword>
<proteinExistence type="predicted"/>
<organism evidence="6">
    <name type="scientific">Clastoptera arizonana</name>
    <name type="common">Arizona spittle bug</name>
    <dbReference type="NCBI Taxonomy" id="38151"/>
    <lineage>
        <taxon>Eukaryota</taxon>
        <taxon>Metazoa</taxon>
        <taxon>Ecdysozoa</taxon>
        <taxon>Arthropoda</taxon>
        <taxon>Hexapoda</taxon>
        <taxon>Insecta</taxon>
        <taxon>Pterygota</taxon>
        <taxon>Neoptera</taxon>
        <taxon>Paraneoptera</taxon>
        <taxon>Hemiptera</taxon>
        <taxon>Auchenorrhyncha</taxon>
        <taxon>Cercopoidea</taxon>
        <taxon>Clastopteridae</taxon>
        <taxon>Clastoptera</taxon>
    </lineage>
</organism>
<evidence type="ECO:0000313" key="6">
    <source>
        <dbReference type="EMBL" id="JAS32355.1"/>
    </source>
</evidence>
<dbReference type="EMBL" id="GEDC01004943">
    <property type="protein sequence ID" value="JAS32355.1"/>
    <property type="molecule type" value="Transcribed_RNA"/>
</dbReference>
<comment type="subcellular location">
    <subcellularLocation>
        <location evidence="4">Peroxisome membrane</location>
    </subcellularLocation>
</comment>
<evidence type="ECO:0000256" key="1">
    <source>
        <dbReference type="ARBA" id="ARBA00022593"/>
    </source>
</evidence>
<dbReference type="InterPro" id="IPR008733">
    <property type="entry name" value="PEX11"/>
</dbReference>
<reference evidence="6" key="1">
    <citation type="submission" date="2015-12" db="EMBL/GenBank/DDBJ databases">
        <title>De novo transcriptome assembly of four potential Pierce s Disease insect vectors from Arizona vineyards.</title>
        <authorList>
            <person name="Tassone E.E."/>
        </authorList>
    </citation>
    <scope>NUCLEOTIDE SEQUENCE</scope>
</reference>
<keyword evidence="5" id="KW-1133">Transmembrane helix</keyword>
<dbReference type="Pfam" id="PF05648">
    <property type="entry name" value="PEX11"/>
    <property type="match status" value="1"/>
</dbReference>
<feature type="transmembrane region" description="Helical" evidence="5">
    <location>
        <begin position="196"/>
        <end position="217"/>
    </location>
</feature>
<evidence type="ECO:0000256" key="3">
    <source>
        <dbReference type="ARBA" id="ARBA00023140"/>
    </source>
</evidence>
<protein>
    <recommendedName>
        <fullName evidence="7">Peroxisomal membrane protein 11B</fullName>
    </recommendedName>
</protein>
<name>A0A1B6E369_9HEMI</name>
<evidence type="ECO:0000256" key="5">
    <source>
        <dbReference type="SAM" id="Phobius"/>
    </source>
</evidence>
<keyword evidence="1" id="KW-0962">Peroxisome biogenesis</keyword>
<dbReference type="PANTHER" id="PTHR12652:SF50">
    <property type="entry name" value="PEROXIN 11"/>
    <property type="match status" value="1"/>
</dbReference>
<dbReference type="GO" id="GO:0005778">
    <property type="term" value="C:peroxisomal membrane"/>
    <property type="evidence" value="ECO:0007669"/>
    <property type="project" value="UniProtKB-SubCell"/>
</dbReference>
<keyword evidence="2 5" id="KW-0472">Membrane</keyword>
<sequence>MDKIVKLNNQTAGRDKLARLIQYASRFAWYYIQRNKSNQKSVDTLKSLEFTFSTFRKLLRLGRFTESLYASLNAMNYPSLIVRITVPLSKISNAIFLLCDHLLWATRVGLANLNTERWSNMANRYWLYSIIMNLIRDIYEINHILKTHQRKLSSRTMTRKNSMLALAEQHKDVVIDTLKNSCDVFIPLTALGYTSLSPGIIGFLGVVSSLAGIFPLLDPMAKLTPS</sequence>
<dbReference type="GO" id="GO:0016559">
    <property type="term" value="P:peroxisome fission"/>
    <property type="evidence" value="ECO:0007669"/>
    <property type="project" value="InterPro"/>
</dbReference>
<dbReference type="AlphaFoldDB" id="A0A1B6E369"/>
<gene>
    <name evidence="6" type="ORF">g.18297</name>
</gene>
<dbReference type="PANTHER" id="PTHR12652">
    <property type="entry name" value="PEROXISOMAL BIOGENESIS FACTOR 11"/>
    <property type="match status" value="1"/>
</dbReference>
<evidence type="ECO:0000256" key="2">
    <source>
        <dbReference type="ARBA" id="ARBA00023136"/>
    </source>
</evidence>